<dbReference type="InterPro" id="IPR036388">
    <property type="entry name" value="WH-like_DNA-bd_sf"/>
</dbReference>
<keyword evidence="1" id="KW-0805">Transcription regulation</keyword>
<dbReference type="RefSeq" id="WP_149813055.1">
    <property type="nucleotide sequence ID" value="NZ_VUKA01000008.1"/>
</dbReference>
<dbReference type="GO" id="GO:0003700">
    <property type="term" value="F:DNA-binding transcription factor activity"/>
    <property type="evidence" value="ECO:0007669"/>
    <property type="project" value="TreeGrafter"/>
</dbReference>
<dbReference type="PROSITE" id="PS50042">
    <property type="entry name" value="CNMP_BINDING_3"/>
    <property type="match status" value="1"/>
</dbReference>
<gene>
    <name evidence="6" type="ORF">F0Q34_15045</name>
</gene>
<proteinExistence type="predicted"/>
<feature type="domain" description="Cyclic nucleotide-binding" evidence="4">
    <location>
        <begin position="26"/>
        <end position="125"/>
    </location>
</feature>
<dbReference type="SUPFAM" id="SSF51206">
    <property type="entry name" value="cAMP-binding domain-like"/>
    <property type="match status" value="1"/>
</dbReference>
<dbReference type="InterPro" id="IPR012318">
    <property type="entry name" value="HTH_CRP"/>
</dbReference>
<keyword evidence="7" id="KW-1185">Reference proteome</keyword>
<dbReference type="InterPro" id="IPR000595">
    <property type="entry name" value="cNMP-bd_dom"/>
</dbReference>
<dbReference type="Pfam" id="PF00027">
    <property type="entry name" value="cNMP_binding"/>
    <property type="match status" value="1"/>
</dbReference>
<sequence length="251" mass="26886">MTGGIAAEPGNGEARHGDAGLRDVHLLRGADPRIIARLAAGARWRTAKPGELILDFGDPSGEVFFILGGAVQVLLRTSEGKEFLFGEIQEGGCFGELSAIDGQARSANVTARTAARLCIVTGSAFLDAVFASPPLCLNLLRLLTQRLRENGERLLEIATLPIRQRLALTLCRLARPRKGSMEMMIISPPLTHQVLAILIGARREAVSREMADMAAQGMIETTRSAIVILRPDLLRKPPGLPGRRNKGAAAS</sequence>
<keyword evidence="3" id="KW-0804">Transcription</keyword>
<feature type="domain" description="HTH crp-type" evidence="5">
    <location>
        <begin position="160"/>
        <end position="232"/>
    </location>
</feature>
<dbReference type="SMART" id="SM00100">
    <property type="entry name" value="cNMP"/>
    <property type="match status" value="1"/>
</dbReference>
<dbReference type="PANTHER" id="PTHR24567">
    <property type="entry name" value="CRP FAMILY TRANSCRIPTIONAL REGULATORY PROTEIN"/>
    <property type="match status" value="1"/>
</dbReference>
<evidence type="ECO:0000259" key="5">
    <source>
        <dbReference type="PROSITE" id="PS51063"/>
    </source>
</evidence>
<dbReference type="GO" id="GO:0005829">
    <property type="term" value="C:cytosol"/>
    <property type="evidence" value="ECO:0007669"/>
    <property type="project" value="TreeGrafter"/>
</dbReference>
<evidence type="ECO:0000313" key="7">
    <source>
        <dbReference type="Proteomes" id="UP000322110"/>
    </source>
</evidence>
<dbReference type="InterPro" id="IPR014710">
    <property type="entry name" value="RmlC-like_jellyroll"/>
</dbReference>
<evidence type="ECO:0000313" key="6">
    <source>
        <dbReference type="EMBL" id="KAA2212358.1"/>
    </source>
</evidence>
<dbReference type="Proteomes" id="UP000322110">
    <property type="component" value="Unassembled WGS sequence"/>
</dbReference>
<comment type="caution">
    <text evidence="6">The sequence shown here is derived from an EMBL/GenBank/DDBJ whole genome shotgun (WGS) entry which is preliminary data.</text>
</comment>
<evidence type="ECO:0000256" key="1">
    <source>
        <dbReference type="ARBA" id="ARBA00023015"/>
    </source>
</evidence>
<dbReference type="Gene3D" id="2.60.120.10">
    <property type="entry name" value="Jelly Rolls"/>
    <property type="match status" value="1"/>
</dbReference>
<dbReference type="Gene3D" id="1.10.10.10">
    <property type="entry name" value="Winged helix-like DNA-binding domain superfamily/Winged helix DNA-binding domain"/>
    <property type="match status" value="1"/>
</dbReference>
<evidence type="ECO:0000256" key="2">
    <source>
        <dbReference type="ARBA" id="ARBA00023125"/>
    </source>
</evidence>
<dbReference type="PROSITE" id="PS51063">
    <property type="entry name" value="HTH_CRP_2"/>
    <property type="match status" value="1"/>
</dbReference>
<name>A0A5B2TEP8_9PROT</name>
<evidence type="ECO:0000259" key="4">
    <source>
        <dbReference type="PROSITE" id="PS50042"/>
    </source>
</evidence>
<dbReference type="InterPro" id="IPR036390">
    <property type="entry name" value="WH_DNA-bd_sf"/>
</dbReference>
<protein>
    <submittedName>
        <fullName evidence="6">Crp/Fnr family transcriptional regulator</fullName>
    </submittedName>
</protein>
<dbReference type="InterPro" id="IPR018490">
    <property type="entry name" value="cNMP-bd_dom_sf"/>
</dbReference>
<dbReference type="PANTHER" id="PTHR24567:SF74">
    <property type="entry name" value="HTH-TYPE TRANSCRIPTIONAL REGULATOR ARCR"/>
    <property type="match status" value="1"/>
</dbReference>
<dbReference type="InterPro" id="IPR050397">
    <property type="entry name" value="Env_Response_Regulators"/>
</dbReference>
<dbReference type="SUPFAM" id="SSF46785">
    <property type="entry name" value="Winged helix' DNA-binding domain"/>
    <property type="match status" value="1"/>
</dbReference>
<dbReference type="OrthoDB" id="3182344at2"/>
<dbReference type="CDD" id="cd00038">
    <property type="entry name" value="CAP_ED"/>
    <property type="match status" value="1"/>
</dbReference>
<dbReference type="Pfam" id="PF13545">
    <property type="entry name" value="HTH_Crp_2"/>
    <property type="match status" value="1"/>
</dbReference>
<organism evidence="6 7">
    <name type="scientific">Teichococcus oryzae</name>
    <dbReference type="NCBI Taxonomy" id="1608942"/>
    <lineage>
        <taxon>Bacteria</taxon>
        <taxon>Pseudomonadati</taxon>
        <taxon>Pseudomonadota</taxon>
        <taxon>Alphaproteobacteria</taxon>
        <taxon>Acetobacterales</taxon>
        <taxon>Roseomonadaceae</taxon>
        <taxon>Roseomonas</taxon>
    </lineage>
</organism>
<dbReference type="EMBL" id="VUKA01000008">
    <property type="protein sequence ID" value="KAA2212358.1"/>
    <property type="molecule type" value="Genomic_DNA"/>
</dbReference>
<dbReference type="SMART" id="SM00419">
    <property type="entry name" value="HTH_CRP"/>
    <property type="match status" value="1"/>
</dbReference>
<reference evidence="6 7" key="1">
    <citation type="journal article" date="2015" name="Int. J. Syst. Evol. Microbiol.">
        <title>Roseomonas oryzae sp. nov., isolated from paddy rhizosphere soil.</title>
        <authorList>
            <person name="Ramaprasad E.V."/>
            <person name="Sasikala Ch."/>
            <person name="Ramana Ch.V."/>
        </authorList>
    </citation>
    <scope>NUCLEOTIDE SEQUENCE [LARGE SCALE GENOMIC DNA]</scope>
    <source>
        <strain evidence="6 7">KCTC 42542</strain>
    </source>
</reference>
<dbReference type="AlphaFoldDB" id="A0A5B2TEP8"/>
<accession>A0A5B2TEP8</accession>
<keyword evidence="2" id="KW-0238">DNA-binding</keyword>
<evidence type="ECO:0000256" key="3">
    <source>
        <dbReference type="ARBA" id="ARBA00023163"/>
    </source>
</evidence>
<dbReference type="GO" id="GO:0003677">
    <property type="term" value="F:DNA binding"/>
    <property type="evidence" value="ECO:0007669"/>
    <property type="project" value="UniProtKB-KW"/>
</dbReference>